<organism evidence="2 3">
    <name type="scientific">Halomonas salina</name>
    <dbReference type="NCBI Taxonomy" id="42565"/>
    <lineage>
        <taxon>Bacteria</taxon>
        <taxon>Pseudomonadati</taxon>
        <taxon>Pseudomonadota</taxon>
        <taxon>Gammaproteobacteria</taxon>
        <taxon>Oceanospirillales</taxon>
        <taxon>Halomonadaceae</taxon>
        <taxon>Halomonas</taxon>
    </lineage>
</organism>
<proteinExistence type="predicted"/>
<dbReference type="Proteomes" id="UP000029721">
    <property type="component" value="Unassembled WGS sequence"/>
</dbReference>
<evidence type="ECO:0000313" key="3">
    <source>
        <dbReference type="Proteomes" id="UP000029721"/>
    </source>
</evidence>
<feature type="chain" id="PRO_5046307075" description="Lipoprotein" evidence="1">
    <location>
        <begin position="21"/>
        <end position="196"/>
    </location>
</feature>
<dbReference type="InterPro" id="IPR005619">
    <property type="entry name" value="Uncharacterised_YajG"/>
</dbReference>
<dbReference type="RefSeq" id="WP_035598868.1">
    <property type="nucleotide sequence ID" value="NZ_JOKD01000055.1"/>
</dbReference>
<dbReference type="PROSITE" id="PS51257">
    <property type="entry name" value="PROKAR_LIPOPROTEIN"/>
    <property type="match status" value="1"/>
</dbReference>
<dbReference type="EMBL" id="JOKD01000055">
    <property type="protein sequence ID" value="KGE77099.1"/>
    <property type="molecule type" value="Genomic_DNA"/>
</dbReference>
<dbReference type="Pfam" id="PF03923">
    <property type="entry name" value="Lipoprotein_16"/>
    <property type="match status" value="1"/>
</dbReference>
<reference evidence="2 3" key="1">
    <citation type="submission" date="2014-06" db="EMBL/GenBank/DDBJ databases">
        <title>Draft genome sequence of an extremely salt tolerant bacteria Halomonas salina/CIFRI 1.</title>
        <authorList>
            <person name="Behera B.D."/>
            <person name="Meena D.K."/>
            <person name="Das P."/>
            <person name="Maharana J."/>
            <person name="Paria P."/>
            <person name="Sharma A.P."/>
            <person name="Shamsudheen K.V."/>
            <person name="Rijit J."/>
            <person name="Dixit V."/>
            <person name="Verma A."/>
            <person name="Scaria V."/>
            <person name="Sivasubbu S."/>
        </authorList>
    </citation>
    <scope>NUCLEOTIDE SEQUENCE [LARGE SCALE GENOMIC DNA]</scope>
    <source>
        <strain evidence="2 3">CIFRI 1</strain>
    </source>
</reference>
<evidence type="ECO:0000313" key="2">
    <source>
        <dbReference type="EMBL" id="KGE77099.1"/>
    </source>
</evidence>
<sequence>MTTRRLLGLGLVLLATSGLAGCAGPHYLTPEPKRSVQVPAAGQGQEVSVTARDTRQEAVIGTRSGSAGSTAVVIVDPGELTPRLQAEAERAVRDMGFRPVGDAAPGRPDLTLTLKRLDYGRGDAPPMVGSVRLTAVLEAKAQNDGTTYTGSYTARRTQQYAVKPDREANQAMIEELLSDALDRAFLDPELAGLLAR</sequence>
<keyword evidence="3" id="KW-1185">Reference proteome</keyword>
<feature type="signal peptide" evidence="1">
    <location>
        <begin position="1"/>
        <end position="20"/>
    </location>
</feature>
<accession>A0ABR4WQU4</accession>
<comment type="caution">
    <text evidence="2">The sequence shown here is derived from an EMBL/GenBank/DDBJ whole genome shotgun (WGS) entry which is preliminary data.</text>
</comment>
<evidence type="ECO:0008006" key="4">
    <source>
        <dbReference type="Google" id="ProtNLM"/>
    </source>
</evidence>
<protein>
    <recommendedName>
        <fullName evidence="4">Lipoprotein</fullName>
    </recommendedName>
</protein>
<name>A0ABR4WQU4_9GAMM</name>
<gene>
    <name evidence="2" type="ORF">FP66_12575</name>
</gene>
<evidence type="ECO:0000256" key="1">
    <source>
        <dbReference type="SAM" id="SignalP"/>
    </source>
</evidence>
<keyword evidence="1" id="KW-0732">Signal</keyword>